<dbReference type="EMBL" id="GBRH01275052">
    <property type="protein sequence ID" value="JAD22843.1"/>
    <property type="molecule type" value="Transcribed_RNA"/>
</dbReference>
<evidence type="ECO:0000256" key="1">
    <source>
        <dbReference type="SAM" id="Phobius"/>
    </source>
</evidence>
<reference evidence="2" key="1">
    <citation type="submission" date="2014-09" db="EMBL/GenBank/DDBJ databases">
        <authorList>
            <person name="Magalhaes I.L.F."/>
            <person name="Oliveira U."/>
            <person name="Santos F.R."/>
            <person name="Vidigal T.H.D.A."/>
            <person name="Brescovit A.D."/>
            <person name="Santos A.J."/>
        </authorList>
    </citation>
    <scope>NUCLEOTIDE SEQUENCE</scope>
    <source>
        <tissue evidence="2">Shoot tissue taken approximately 20 cm above the soil surface</tissue>
    </source>
</reference>
<dbReference type="AlphaFoldDB" id="A0A0A8YBV5"/>
<name>A0A0A8YBV5_ARUDO</name>
<keyword evidence="1" id="KW-1133">Transmembrane helix</keyword>
<sequence length="55" mass="6401">MKALKVAIFVYKERQQVTQLLLLLFLMPTIPVVCIHKVLNMRMSKVIEGKLQDCQ</sequence>
<keyword evidence="1" id="KW-0472">Membrane</keyword>
<organism evidence="2">
    <name type="scientific">Arundo donax</name>
    <name type="common">Giant reed</name>
    <name type="synonym">Donax arundinaceus</name>
    <dbReference type="NCBI Taxonomy" id="35708"/>
    <lineage>
        <taxon>Eukaryota</taxon>
        <taxon>Viridiplantae</taxon>
        <taxon>Streptophyta</taxon>
        <taxon>Embryophyta</taxon>
        <taxon>Tracheophyta</taxon>
        <taxon>Spermatophyta</taxon>
        <taxon>Magnoliopsida</taxon>
        <taxon>Liliopsida</taxon>
        <taxon>Poales</taxon>
        <taxon>Poaceae</taxon>
        <taxon>PACMAD clade</taxon>
        <taxon>Arundinoideae</taxon>
        <taxon>Arundineae</taxon>
        <taxon>Arundo</taxon>
    </lineage>
</organism>
<proteinExistence type="predicted"/>
<reference evidence="2" key="2">
    <citation type="journal article" date="2015" name="Data Brief">
        <title>Shoot transcriptome of the giant reed, Arundo donax.</title>
        <authorList>
            <person name="Barrero R.A."/>
            <person name="Guerrero F.D."/>
            <person name="Moolhuijzen P."/>
            <person name="Goolsby J.A."/>
            <person name="Tidwell J."/>
            <person name="Bellgard S.E."/>
            <person name="Bellgard M.I."/>
        </authorList>
    </citation>
    <scope>NUCLEOTIDE SEQUENCE</scope>
    <source>
        <tissue evidence="2">Shoot tissue taken approximately 20 cm above the soil surface</tissue>
    </source>
</reference>
<evidence type="ECO:0000313" key="2">
    <source>
        <dbReference type="EMBL" id="JAD22843.1"/>
    </source>
</evidence>
<accession>A0A0A8YBV5</accession>
<keyword evidence="1" id="KW-0812">Transmembrane</keyword>
<protein>
    <submittedName>
        <fullName evidence="2">Uncharacterized protein</fullName>
    </submittedName>
</protein>
<feature type="transmembrane region" description="Helical" evidence="1">
    <location>
        <begin position="20"/>
        <end position="39"/>
    </location>
</feature>